<dbReference type="InterPro" id="IPR023365">
    <property type="entry name" value="Sortase_dom-sf"/>
</dbReference>
<dbReference type="Proteomes" id="UP000642125">
    <property type="component" value="Unassembled WGS sequence"/>
</dbReference>
<feature type="region of interest" description="Disordered" evidence="2">
    <location>
        <begin position="1"/>
        <end position="23"/>
    </location>
</feature>
<dbReference type="InterPro" id="IPR042001">
    <property type="entry name" value="Sortase_F"/>
</dbReference>
<keyword evidence="3" id="KW-0812">Transmembrane</keyword>
<dbReference type="SUPFAM" id="SSF63817">
    <property type="entry name" value="Sortase"/>
    <property type="match status" value="1"/>
</dbReference>
<dbReference type="GO" id="GO:0016787">
    <property type="term" value="F:hydrolase activity"/>
    <property type="evidence" value="ECO:0007669"/>
    <property type="project" value="UniProtKB-KW"/>
</dbReference>
<keyword evidence="5" id="KW-1185">Reference proteome</keyword>
<keyword evidence="3" id="KW-1133">Transmembrane helix</keyword>
<feature type="transmembrane region" description="Helical" evidence="3">
    <location>
        <begin position="24"/>
        <end position="46"/>
    </location>
</feature>
<evidence type="ECO:0000256" key="3">
    <source>
        <dbReference type="SAM" id="Phobius"/>
    </source>
</evidence>
<dbReference type="InterPro" id="IPR005754">
    <property type="entry name" value="Sortase"/>
</dbReference>
<proteinExistence type="predicted"/>
<dbReference type="CDD" id="cd05829">
    <property type="entry name" value="Sortase_F"/>
    <property type="match status" value="1"/>
</dbReference>
<feature type="compositionally biased region" description="Basic and acidic residues" evidence="2">
    <location>
        <begin position="1"/>
        <end position="16"/>
    </location>
</feature>
<evidence type="ECO:0008006" key="6">
    <source>
        <dbReference type="Google" id="ProtNLM"/>
    </source>
</evidence>
<dbReference type="RefSeq" id="WP_203670022.1">
    <property type="nucleotide sequence ID" value="NZ_BONO01000032.1"/>
</dbReference>
<dbReference type="Pfam" id="PF04203">
    <property type="entry name" value="Sortase"/>
    <property type="match status" value="1"/>
</dbReference>
<evidence type="ECO:0000313" key="4">
    <source>
        <dbReference type="EMBL" id="GIG37946.1"/>
    </source>
</evidence>
<dbReference type="AlphaFoldDB" id="A0A919U4X7"/>
<evidence type="ECO:0000256" key="1">
    <source>
        <dbReference type="ARBA" id="ARBA00022801"/>
    </source>
</evidence>
<dbReference type="Gene3D" id="2.40.260.10">
    <property type="entry name" value="Sortase"/>
    <property type="match status" value="1"/>
</dbReference>
<gene>
    <name evidence="4" type="ORF">Cpa01nite_33270</name>
</gene>
<evidence type="ECO:0000256" key="2">
    <source>
        <dbReference type="SAM" id="MobiDB-lite"/>
    </source>
</evidence>
<reference evidence="4" key="1">
    <citation type="submission" date="2021-01" db="EMBL/GenBank/DDBJ databases">
        <title>Whole genome shotgun sequence of Cellulomonas pakistanensis NBRC 110800.</title>
        <authorList>
            <person name="Komaki H."/>
            <person name="Tamura T."/>
        </authorList>
    </citation>
    <scope>NUCLEOTIDE SEQUENCE</scope>
    <source>
        <strain evidence="4">NBRC 110800</strain>
    </source>
</reference>
<comment type="caution">
    <text evidence="4">The sequence shown here is derived from an EMBL/GenBank/DDBJ whole genome shotgun (WGS) entry which is preliminary data.</text>
</comment>
<name>A0A919U4X7_9CELL</name>
<feature type="compositionally biased region" description="Low complexity" evidence="2">
    <location>
        <begin position="62"/>
        <end position="84"/>
    </location>
</feature>
<accession>A0A919U4X7</accession>
<organism evidence="4 5">
    <name type="scientific">Cellulomonas pakistanensis</name>
    <dbReference type="NCBI Taxonomy" id="992287"/>
    <lineage>
        <taxon>Bacteria</taxon>
        <taxon>Bacillati</taxon>
        <taxon>Actinomycetota</taxon>
        <taxon>Actinomycetes</taxon>
        <taxon>Micrococcales</taxon>
        <taxon>Cellulomonadaceae</taxon>
        <taxon>Cellulomonas</taxon>
    </lineage>
</organism>
<sequence>MTLPDLDRGPGRERARGHGRARRWAPVAALAVAGVLSAGAGVAVLASPPALRVAAAAPVVDEPDAPGAGSPTPAATPAGEPTAPVDARPVAPGASPVAQPAPALGRSAVAAPARLAVPDLDLAADVVPVGVDDGGALEVPADPRVVGWWSSGAVPGAPQGSTVLAAHVDAAGVGAGPLAEVLRAPVGTTVEVATTDGSTVRYAVTEVRSYPKQGGLPPDLFAVDGPPRLVLITCSGAFVDGRYTDNAVVVATSL</sequence>
<evidence type="ECO:0000313" key="5">
    <source>
        <dbReference type="Proteomes" id="UP000642125"/>
    </source>
</evidence>
<keyword evidence="1" id="KW-0378">Hydrolase</keyword>
<feature type="region of interest" description="Disordered" evidence="2">
    <location>
        <begin position="62"/>
        <end position="100"/>
    </location>
</feature>
<protein>
    <recommendedName>
        <fullName evidence="6">Class F sortase</fullName>
    </recommendedName>
</protein>
<dbReference type="EMBL" id="BONO01000032">
    <property type="protein sequence ID" value="GIG37946.1"/>
    <property type="molecule type" value="Genomic_DNA"/>
</dbReference>
<keyword evidence="3" id="KW-0472">Membrane</keyword>